<proteinExistence type="predicted"/>
<keyword evidence="1" id="KW-0238">DNA-binding</keyword>
<comment type="caution">
    <text evidence="1">The sequence shown here is derived from an EMBL/GenBank/DDBJ whole genome shotgun (WGS) entry which is preliminary data.</text>
</comment>
<protein>
    <submittedName>
        <fullName evidence="1">DNA-binding protein</fullName>
    </submittedName>
</protein>
<feature type="non-terminal residue" evidence="1">
    <location>
        <position position="1"/>
    </location>
</feature>
<keyword evidence="2" id="KW-1185">Reference proteome</keyword>
<dbReference type="GO" id="GO:0003677">
    <property type="term" value="F:DNA binding"/>
    <property type="evidence" value="ECO:0007669"/>
    <property type="project" value="UniProtKB-KW"/>
</dbReference>
<gene>
    <name evidence="1" type="ORF">QR79_30200</name>
</gene>
<name>A0ABR5GQC1_9HYPH</name>
<evidence type="ECO:0000313" key="1">
    <source>
        <dbReference type="EMBL" id="KMO11176.1"/>
    </source>
</evidence>
<reference evidence="1 2" key="1">
    <citation type="submission" date="2014-11" db="EMBL/GenBank/DDBJ databases">
        <title>Comparative genomics of Methylobacterium species.</title>
        <authorList>
            <person name="Chaudhry V."/>
            <person name="Patil P.B."/>
        </authorList>
    </citation>
    <scope>NUCLEOTIDE SEQUENCE [LARGE SCALE GENOMIC DNA]</scope>
    <source>
        <strain evidence="1 2">SE3.6</strain>
    </source>
</reference>
<dbReference type="Proteomes" id="UP000036471">
    <property type="component" value="Unassembled WGS sequence"/>
</dbReference>
<accession>A0ABR5GQC1</accession>
<evidence type="ECO:0000313" key="2">
    <source>
        <dbReference type="Proteomes" id="UP000036471"/>
    </source>
</evidence>
<organism evidence="1 2">
    <name type="scientific">Methylobacterium indicum</name>
    <dbReference type="NCBI Taxonomy" id="1775910"/>
    <lineage>
        <taxon>Bacteria</taxon>
        <taxon>Pseudomonadati</taxon>
        <taxon>Pseudomonadota</taxon>
        <taxon>Alphaproteobacteria</taxon>
        <taxon>Hyphomicrobiales</taxon>
        <taxon>Methylobacteriaceae</taxon>
        <taxon>Methylobacterium</taxon>
    </lineage>
</organism>
<dbReference type="EMBL" id="JTHG01000417">
    <property type="protein sequence ID" value="KMO11176.1"/>
    <property type="molecule type" value="Genomic_DNA"/>
</dbReference>
<sequence>AVMRTVITIGGGAAPVAPAAAAEPEEAERPLTEQHRTELTTYRTMALREALADDPGAAFIAVLHAMVIRVIVSGYRAASCLEISTSSARPDHSVQGLDTFRPAGSLDARREAWARRLPADHQAIWDFLVDLAPDSRTELFALCAGLSVHAMHVPYDRRTPEALAHGDKLAALVGLDMTRDWTPTAANYFGRVTKGKILAAVREAKGEDTAQLLEGLKKGDMAREAERLIAGTGWLPEIMRTTGITTEVAQDAGDPVAAGEPTAAEEVALPEFLSGPAAEDEVETLSAFLGGEDGPADGDHDMSYAIAAQ</sequence>